<name>A0ABR1QZF1_9PEZI</name>
<feature type="region of interest" description="Disordered" evidence="1">
    <location>
        <begin position="1"/>
        <end position="69"/>
    </location>
</feature>
<gene>
    <name evidence="2" type="ORF">PG986_002080</name>
</gene>
<feature type="region of interest" description="Disordered" evidence="1">
    <location>
        <begin position="90"/>
        <end position="112"/>
    </location>
</feature>
<dbReference type="Proteomes" id="UP001391051">
    <property type="component" value="Unassembled WGS sequence"/>
</dbReference>
<dbReference type="GeneID" id="92071364"/>
<evidence type="ECO:0000256" key="1">
    <source>
        <dbReference type="SAM" id="MobiDB-lite"/>
    </source>
</evidence>
<comment type="caution">
    <text evidence="2">The sequence shown here is derived from an EMBL/GenBank/DDBJ whole genome shotgun (WGS) entry which is preliminary data.</text>
</comment>
<keyword evidence="3" id="KW-1185">Reference proteome</keyword>
<sequence length="112" mass="12634">MSAHRRIITPLRPRDKGEGYQDQGRESSLSVRSISAFDHHTGQHPEEEEYDGEGAAIPDIPTRKSSRAQNVVDFITSPETFNSVRKTKFTEELNHNSHPQSLGVPQVSRPNR</sequence>
<accession>A0ABR1QZF1</accession>
<reference evidence="2 3" key="1">
    <citation type="submission" date="2023-01" db="EMBL/GenBank/DDBJ databases">
        <title>Analysis of 21 Apiospora genomes using comparative genomics revels a genus with tremendous synthesis potential of carbohydrate active enzymes and secondary metabolites.</title>
        <authorList>
            <person name="Sorensen T."/>
        </authorList>
    </citation>
    <scope>NUCLEOTIDE SEQUENCE [LARGE SCALE GENOMIC DNA]</scope>
    <source>
        <strain evidence="2 3">CBS 24483</strain>
    </source>
</reference>
<evidence type="ECO:0000313" key="3">
    <source>
        <dbReference type="Proteomes" id="UP001391051"/>
    </source>
</evidence>
<dbReference type="EMBL" id="JAQQWE010000001">
    <property type="protein sequence ID" value="KAK7967803.1"/>
    <property type="molecule type" value="Genomic_DNA"/>
</dbReference>
<organism evidence="2 3">
    <name type="scientific">Apiospora aurea</name>
    <dbReference type="NCBI Taxonomy" id="335848"/>
    <lineage>
        <taxon>Eukaryota</taxon>
        <taxon>Fungi</taxon>
        <taxon>Dikarya</taxon>
        <taxon>Ascomycota</taxon>
        <taxon>Pezizomycotina</taxon>
        <taxon>Sordariomycetes</taxon>
        <taxon>Xylariomycetidae</taxon>
        <taxon>Amphisphaeriales</taxon>
        <taxon>Apiosporaceae</taxon>
        <taxon>Apiospora</taxon>
    </lineage>
</organism>
<protein>
    <submittedName>
        <fullName evidence="2">Uncharacterized protein</fullName>
    </submittedName>
</protein>
<dbReference type="RefSeq" id="XP_066707195.1">
    <property type="nucleotide sequence ID" value="XM_066838302.1"/>
</dbReference>
<proteinExistence type="predicted"/>
<evidence type="ECO:0000313" key="2">
    <source>
        <dbReference type="EMBL" id="KAK7967803.1"/>
    </source>
</evidence>
<feature type="compositionally biased region" description="Basic and acidic residues" evidence="1">
    <location>
        <begin position="12"/>
        <end position="25"/>
    </location>
</feature>